<keyword evidence="7 10" id="KW-0472">Membrane</keyword>
<dbReference type="AlphaFoldDB" id="A0AA38F6E7"/>
<accession>A0AA38F6E7</accession>
<sequence>ELSSVISQKNTVSFRRTLVENSLETEQVAVGKLDNVDSLSSCAGLEQHIGLWLVALFYMLGNTAADSFCCSLEKLSKPLKLPPTVAVVTLVPLGNETPDVFARIAAFIVADAREVELNSVLGVVLVTSVVTGLEALIVTGSNAQIDRCSFVHDICFFLINLASLCLILILRKITSLRIMTFLSIYIIPKMISDSEYEVEYEMGDEMDG</sequence>
<feature type="non-terminal residue" evidence="12">
    <location>
        <position position="1"/>
    </location>
</feature>
<dbReference type="InterPro" id="IPR051359">
    <property type="entry name" value="CaCA_antiporter"/>
</dbReference>
<feature type="domain" description="Sodium/calcium exchanger membrane region" evidence="11">
    <location>
        <begin position="50"/>
        <end position="187"/>
    </location>
</feature>
<comment type="caution">
    <text evidence="12">The sequence shown here is derived from an EMBL/GenBank/DDBJ whole genome shotgun (WGS) entry which is preliminary data.</text>
</comment>
<feature type="transmembrane region" description="Helical" evidence="10">
    <location>
        <begin position="150"/>
        <end position="170"/>
    </location>
</feature>
<dbReference type="Gene3D" id="1.20.1420.30">
    <property type="entry name" value="NCX, central ion-binding region"/>
    <property type="match status" value="1"/>
</dbReference>
<evidence type="ECO:0000256" key="1">
    <source>
        <dbReference type="ARBA" id="ARBA00004141"/>
    </source>
</evidence>
<dbReference type="EMBL" id="JAHRHJ020003813">
    <property type="protein sequence ID" value="KAH9290680.1"/>
    <property type="molecule type" value="Genomic_DNA"/>
</dbReference>
<dbReference type="GO" id="GO:0008324">
    <property type="term" value="F:monoatomic cation transmembrane transporter activity"/>
    <property type="evidence" value="ECO:0007669"/>
    <property type="project" value="TreeGrafter"/>
</dbReference>
<keyword evidence="4 10" id="KW-0812">Transmembrane</keyword>
<dbReference type="InterPro" id="IPR004837">
    <property type="entry name" value="NaCa_Exmemb"/>
</dbReference>
<keyword evidence="3" id="KW-0050">Antiport</keyword>
<dbReference type="InterPro" id="IPR044880">
    <property type="entry name" value="NCX_ion-bd_dom_sf"/>
</dbReference>
<evidence type="ECO:0000256" key="5">
    <source>
        <dbReference type="ARBA" id="ARBA00022989"/>
    </source>
</evidence>
<evidence type="ECO:0000256" key="7">
    <source>
        <dbReference type="ARBA" id="ARBA00023136"/>
    </source>
</evidence>
<dbReference type="GO" id="GO:0015297">
    <property type="term" value="F:antiporter activity"/>
    <property type="evidence" value="ECO:0007669"/>
    <property type="project" value="UniProtKB-KW"/>
</dbReference>
<evidence type="ECO:0000256" key="3">
    <source>
        <dbReference type="ARBA" id="ARBA00022449"/>
    </source>
</evidence>
<dbReference type="GO" id="GO:0006814">
    <property type="term" value="P:sodium ion transport"/>
    <property type="evidence" value="ECO:0007669"/>
    <property type="project" value="UniProtKB-KW"/>
</dbReference>
<evidence type="ECO:0000313" key="12">
    <source>
        <dbReference type="EMBL" id="KAH9290680.1"/>
    </source>
</evidence>
<keyword evidence="8" id="KW-0739">Sodium transport</keyword>
<reference evidence="12 13" key="1">
    <citation type="journal article" date="2021" name="Nat. Plants">
        <title>The Taxus genome provides insights into paclitaxel biosynthesis.</title>
        <authorList>
            <person name="Xiong X."/>
            <person name="Gou J."/>
            <person name="Liao Q."/>
            <person name="Li Y."/>
            <person name="Zhou Q."/>
            <person name="Bi G."/>
            <person name="Li C."/>
            <person name="Du R."/>
            <person name="Wang X."/>
            <person name="Sun T."/>
            <person name="Guo L."/>
            <person name="Liang H."/>
            <person name="Lu P."/>
            <person name="Wu Y."/>
            <person name="Zhang Z."/>
            <person name="Ro D.K."/>
            <person name="Shang Y."/>
            <person name="Huang S."/>
            <person name="Yan J."/>
        </authorList>
    </citation>
    <scope>NUCLEOTIDE SEQUENCE [LARGE SCALE GENOMIC DNA]</scope>
    <source>
        <strain evidence="12">Ta-2019</strain>
    </source>
</reference>
<gene>
    <name evidence="12" type="ORF">KI387_034797</name>
</gene>
<evidence type="ECO:0000313" key="13">
    <source>
        <dbReference type="Proteomes" id="UP000824469"/>
    </source>
</evidence>
<comment type="subcellular location">
    <subcellularLocation>
        <location evidence="1">Membrane</location>
        <topology evidence="1">Multi-pass membrane protein</topology>
    </subcellularLocation>
</comment>
<keyword evidence="2" id="KW-0813">Transport</keyword>
<proteinExistence type="inferred from homology"/>
<keyword evidence="5 10" id="KW-1133">Transmembrane helix</keyword>
<feature type="non-terminal residue" evidence="12">
    <location>
        <position position="208"/>
    </location>
</feature>
<protein>
    <recommendedName>
        <fullName evidence="11">Sodium/calcium exchanger membrane region domain-containing protein</fullName>
    </recommendedName>
</protein>
<evidence type="ECO:0000256" key="6">
    <source>
        <dbReference type="ARBA" id="ARBA00023053"/>
    </source>
</evidence>
<evidence type="ECO:0000256" key="10">
    <source>
        <dbReference type="SAM" id="Phobius"/>
    </source>
</evidence>
<evidence type="ECO:0000256" key="2">
    <source>
        <dbReference type="ARBA" id="ARBA00022448"/>
    </source>
</evidence>
<keyword evidence="6" id="KW-0915">Sodium</keyword>
<dbReference type="Proteomes" id="UP000824469">
    <property type="component" value="Unassembled WGS sequence"/>
</dbReference>
<evidence type="ECO:0000256" key="8">
    <source>
        <dbReference type="ARBA" id="ARBA00023201"/>
    </source>
</evidence>
<name>A0AA38F6E7_TAXCH</name>
<dbReference type="GO" id="GO:0016020">
    <property type="term" value="C:membrane"/>
    <property type="evidence" value="ECO:0007669"/>
    <property type="project" value="UniProtKB-SubCell"/>
</dbReference>
<evidence type="ECO:0000259" key="11">
    <source>
        <dbReference type="Pfam" id="PF01699"/>
    </source>
</evidence>
<feature type="transmembrane region" description="Helical" evidence="10">
    <location>
        <begin position="120"/>
        <end position="138"/>
    </location>
</feature>
<dbReference type="PANTHER" id="PTHR12266:SF0">
    <property type="entry name" value="MITOCHONDRIAL SODIUM_CALCIUM EXCHANGER PROTEIN"/>
    <property type="match status" value="1"/>
</dbReference>
<evidence type="ECO:0000256" key="9">
    <source>
        <dbReference type="ARBA" id="ARBA00038187"/>
    </source>
</evidence>
<comment type="similarity">
    <text evidence="9">Belongs to the Ca(2+):cation antiporter (CaCA) (TC 2.A.19) family. Cation/calcium exchanger (CCX) subfamily.</text>
</comment>
<organism evidence="12 13">
    <name type="scientific">Taxus chinensis</name>
    <name type="common">Chinese yew</name>
    <name type="synonym">Taxus wallichiana var. chinensis</name>
    <dbReference type="NCBI Taxonomy" id="29808"/>
    <lineage>
        <taxon>Eukaryota</taxon>
        <taxon>Viridiplantae</taxon>
        <taxon>Streptophyta</taxon>
        <taxon>Embryophyta</taxon>
        <taxon>Tracheophyta</taxon>
        <taxon>Spermatophyta</taxon>
        <taxon>Pinopsida</taxon>
        <taxon>Pinidae</taxon>
        <taxon>Conifers II</taxon>
        <taxon>Cupressales</taxon>
        <taxon>Taxaceae</taxon>
        <taxon>Taxus</taxon>
    </lineage>
</organism>
<keyword evidence="8" id="KW-0406">Ion transport</keyword>
<keyword evidence="13" id="KW-1185">Reference proteome</keyword>
<dbReference type="PANTHER" id="PTHR12266">
    <property type="entry name" value="NA+/CA2+ K+ INDEPENDENT EXCHANGER"/>
    <property type="match status" value="1"/>
</dbReference>
<dbReference type="Pfam" id="PF01699">
    <property type="entry name" value="Na_Ca_ex"/>
    <property type="match status" value="1"/>
</dbReference>
<evidence type="ECO:0000256" key="4">
    <source>
        <dbReference type="ARBA" id="ARBA00022692"/>
    </source>
</evidence>